<feature type="compositionally biased region" description="Basic and acidic residues" evidence="1">
    <location>
        <begin position="505"/>
        <end position="518"/>
    </location>
</feature>
<evidence type="ECO:0000313" key="2">
    <source>
        <dbReference type="EMBL" id="GEU54164.1"/>
    </source>
</evidence>
<dbReference type="PANTHER" id="PTHR47481:SF41">
    <property type="entry name" value="COPIA-LIKE POLYPROTEIN_RETROTRANSPOSON"/>
    <property type="match status" value="1"/>
</dbReference>
<dbReference type="PANTHER" id="PTHR47481">
    <property type="match status" value="1"/>
</dbReference>
<organism evidence="2">
    <name type="scientific">Tanacetum cinerariifolium</name>
    <name type="common">Dalmatian daisy</name>
    <name type="synonym">Chrysanthemum cinerariifolium</name>
    <dbReference type="NCBI Taxonomy" id="118510"/>
    <lineage>
        <taxon>Eukaryota</taxon>
        <taxon>Viridiplantae</taxon>
        <taxon>Streptophyta</taxon>
        <taxon>Embryophyta</taxon>
        <taxon>Tracheophyta</taxon>
        <taxon>Spermatophyta</taxon>
        <taxon>Magnoliopsida</taxon>
        <taxon>eudicotyledons</taxon>
        <taxon>Gunneridae</taxon>
        <taxon>Pentapetalae</taxon>
        <taxon>asterids</taxon>
        <taxon>campanulids</taxon>
        <taxon>Asterales</taxon>
        <taxon>Asteraceae</taxon>
        <taxon>Asteroideae</taxon>
        <taxon>Anthemideae</taxon>
        <taxon>Anthemidinae</taxon>
        <taxon>Tanacetum</taxon>
    </lineage>
</organism>
<gene>
    <name evidence="2" type="ORF">Tci_026142</name>
</gene>
<feature type="compositionally biased region" description="Low complexity" evidence="1">
    <location>
        <begin position="165"/>
        <end position="184"/>
    </location>
</feature>
<name>A0A6L2L1X9_TANCI</name>
<comment type="caution">
    <text evidence="2">The sequence shown here is derived from an EMBL/GenBank/DDBJ whole genome shotgun (WGS) entry which is preliminary data.</text>
</comment>
<feature type="region of interest" description="Disordered" evidence="1">
    <location>
        <begin position="1"/>
        <end position="20"/>
    </location>
</feature>
<dbReference type="EMBL" id="BKCJ010003289">
    <property type="protein sequence ID" value="GEU54164.1"/>
    <property type="molecule type" value="Genomic_DNA"/>
</dbReference>
<feature type="region of interest" description="Disordered" evidence="1">
    <location>
        <begin position="497"/>
        <end position="525"/>
    </location>
</feature>
<protein>
    <submittedName>
        <fullName evidence="2">Retrotransposon protein, putative, unclassified</fullName>
    </submittedName>
</protein>
<feature type="region of interest" description="Disordered" evidence="1">
    <location>
        <begin position="165"/>
        <end position="185"/>
    </location>
</feature>
<reference evidence="2" key="1">
    <citation type="journal article" date="2019" name="Sci. Rep.">
        <title>Draft genome of Tanacetum cinerariifolium, the natural source of mosquito coil.</title>
        <authorList>
            <person name="Yamashiro T."/>
            <person name="Shiraishi A."/>
            <person name="Satake H."/>
            <person name="Nakayama K."/>
        </authorList>
    </citation>
    <scope>NUCLEOTIDE SEQUENCE</scope>
</reference>
<accession>A0A6L2L1X9</accession>
<evidence type="ECO:0000256" key="1">
    <source>
        <dbReference type="SAM" id="MobiDB-lite"/>
    </source>
</evidence>
<sequence length="525" mass="58712">MAVTDDNTPPPTANNEKAFGVTNNKTHVPLIYGTISTSLLQTVLKKNVTAKDVWKSHKELFHDNKDARAMELQEELRSLELGNLTISEYFKKIKMVSDLLSNIESPVNENSLVMDARSQTCHNDTSSSSTFLMDTSPNPSKAHIAAAHQAQPAMSLVSFGYQLSTPRPGTTQQSQPTPQAYSPSGILGLHPSTVASILNTTTRGRWVFEPYGYQPSYLPQAFNTVSLQDPDPDSGCKFSMMNLGSLNYFLGISAIRTTSRLTLSQSKYASELIKRACMLNYNPCKTPFDSEKKLGHEGTPVSDPTLYRSLVGALQYLTFTRTGLSYDVQQLYLYMHDPQEPHLNALKRVLRYAHVASRRQCDAYLWKSNAFERHAATFLDSQAYDKFKTGVGYDSQVFDSKVNDKYKTGQGYHAVPPPYTGNSMPPKLDLILADMDEYVVSESVTSVPVVVTNKAKTSESKPKSVSEPIIEDWVSDSEVETETKSIQRKPSFDKVEFVKPNEQVKSLRESVKHEEHNRQAKHPKK</sequence>
<proteinExistence type="predicted"/>
<dbReference type="AlphaFoldDB" id="A0A6L2L1X9"/>